<keyword evidence="1 3" id="KW-0732">Signal</keyword>
<feature type="transmembrane region" description="Helical" evidence="2">
    <location>
        <begin position="701"/>
        <end position="719"/>
    </location>
</feature>
<dbReference type="EMBL" id="CAJVPL010000068">
    <property type="protein sequence ID" value="CAG8441094.1"/>
    <property type="molecule type" value="Genomic_DNA"/>
</dbReference>
<organism evidence="5 6">
    <name type="scientific">Ambispora gerdemannii</name>
    <dbReference type="NCBI Taxonomy" id="144530"/>
    <lineage>
        <taxon>Eukaryota</taxon>
        <taxon>Fungi</taxon>
        <taxon>Fungi incertae sedis</taxon>
        <taxon>Mucoromycota</taxon>
        <taxon>Glomeromycotina</taxon>
        <taxon>Glomeromycetes</taxon>
        <taxon>Archaeosporales</taxon>
        <taxon>Ambisporaceae</taxon>
        <taxon>Ambispora</taxon>
    </lineage>
</organism>
<evidence type="ECO:0000256" key="2">
    <source>
        <dbReference type="SAM" id="Phobius"/>
    </source>
</evidence>
<feature type="transmembrane region" description="Helical" evidence="2">
    <location>
        <begin position="725"/>
        <end position="752"/>
    </location>
</feature>
<name>A0A9N8YQP6_9GLOM</name>
<keyword evidence="6" id="KW-1185">Reference proteome</keyword>
<reference evidence="5" key="1">
    <citation type="submission" date="2021-06" db="EMBL/GenBank/DDBJ databases">
        <authorList>
            <person name="Kallberg Y."/>
            <person name="Tangrot J."/>
            <person name="Rosling A."/>
        </authorList>
    </citation>
    <scope>NUCLEOTIDE SEQUENCE</scope>
    <source>
        <strain evidence="5">MT106</strain>
    </source>
</reference>
<evidence type="ECO:0000313" key="5">
    <source>
        <dbReference type="EMBL" id="CAG8441094.1"/>
    </source>
</evidence>
<feature type="transmembrane region" description="Helical" evidence="2">
    <location>
        <begin position="670"/>
        <end position="689"/>
    </location>
</feature>
<dbReference type="InterPro" id="IPR018466">
    <property type="entry name" value="Kre9/Knh1-like_N"/>
</dbReference>
<evidence type="ECO:0000259" key="4">
    <source>
        <dbReference type="Pfam" id="PF10342"/>
    </source>
</evidence>
<evidence type="ECO:0000256" key="3">
    <source>
        <dbReference type="SAM" id="SignalP"/>
    </source>
</evidence>
<keyword evidence="2" id="KW-0472">Membrane</keyword>
<feature type="domain" description="Yeast cell wall synthesis Kre9/Knh1-like N-terminal" evidence="4">
    <location>
        <begin position="908"/>
        <end position="990"/>
    </location>
</feature>
<feature type="transmembrane region" description="Helical" evidence="2">
    <location>
        <begin position="844"/>
        <end position="865"/>
    </location>
</feature>
<dbReference type="Pfam" id="PF10342">
    <property type="entry name" value="Kre9_KNH"/>
    <property type="match status" value="1"/>
</dbReference>
<evidence type="ECO:0000313" key="6">
    <source>
        <dbReference type="Proteomes" id="UP000789831"/>
    </source>
</evidence>
<keyword evidence="2" id="KW-0812">Transmembrane</keyword>
<dbReference type="OrthoDB" id="2403103at2759"/>
<gene>
    <name evidence="5" type="ORF">AGERDE_LOCUS1072</name>
</gene>
<feature type="chain" id="PRO_5040259024" evidence="3">
    <location>
        <begin position="24"/>
        <end position="992"/>
    </location>
</feature>
<dbReference type="AlphaFoldDB" id="A0A9N8YQP6"/>
<feature type="signal peptide" evidence="3">
    <location>
        <begin position="1"/>
        <end position="23"/>
    </location>
</feature>
<protein>
    <submittedName>
        <fullName evidence="5">7681_t:CDS:1</fullName>
    </submittedName>
</protein>
<evidence type="ECO:0000256" key="1">
    <source>
        <dbReference type="ARBA" id="ARBA00022729"/>
    </source>
</evidence>
<accession>A0A9N8YQP6</accession>
<sequence>MRLPLSIILLIVIILLLLQSANGYNTLAYTEPGHDFVQVYTKDKALLYEDGTALVRLTFGESNPQMIYLRLIYQNGSMTPIDVEISRNRSENYQVTIYPLSVGYIFAAIDNLTTNATEGMLISWNGQILQRGIDLGPYIKFKSSSYAQLNVNTAKNFLWVTQGPANSNMIFWTLFSSVGSNQTISQLKSGKLNASAGLLLRETSGWGVFPTIEGGFGIAYLARNPNINITTPVSAINNATNLGKPVIPSWYLHVVFLEVDADEFTNPIIVYQTPVIMDINFMLAYLALDGTGYGAVFCAFTADDQIYMRISFLSGGAVTNISKLLAVDGDKFYYEHIIPLPYGGFLFMVNDGYRDDYSVGLTLDNNGNGNQTWSLPRNTSNQLVGVYKNNTVWTPLEGANGTWVILSAPLPRFMPDDNGYKNPNIESTLPKLNASVSYKIPKFSIKYREEILLSSGNISIYQTNGTSQILRQSFTSQPCFIEGDDGKTVTCPVLTSTFNQPQTAYYIMIDNNFVKNKSSNQPQFGIEKNTWIMRTEKRETEFADSVNALLRLTVEGTKYFEDLSANRKNKFFEDLQNELALIIPVDLSRLSTTKRYQYDPSTSKSQILLPLKFQSTHDLDQLSTYDITDSLDTLIRNKGITAMSNSDNAKYLDEDYGLNRRPNLWDEIKFILIGVLAGVIILVILYFLAKRKHKEGRNFEIFKIILIIVDLAFDISFIINNGRDVRWLFVPSIIFLAVPVAFNATLAFSILFSEISTNENFHEWFQKFTKPAALFTLLASSDVELLTILTSQIAGLSIFSATLSDRAHHWIFWVSSCNLIIEDIPQLIIQILYKQYTVTYDKTLPLFTLITSSTILFSNIIGRVYDARLRWKKHQQYKYQTTSSHKNHQEGSDSNNDPDTYIDIPTVWRKNKFATVRWINNGPPDVKKTLIEILAGDPANLARVMVIKQSIDAKKRIFKFRVPKTLAAGTYVIRIGEIGHQVSYSHPFTVSE</sequence>
<keyword evidence="2" id="KW-1133">Transmembrane helix</keyword>
<dbReference type="Proteomes" id="UP000789831">
    <property type="component" value="Unassembled WGS sequence"/>
</dbReference>
<comment type="caution">
    <text evidence="5">The sequence shown here is derived from an EMBL/GenBank/DDBJ whole genome shotgun (WGS) entry which is preliminary data.</text>
</comment>
<feature type="transmembrane region" description="Helical" evidence="2">
    <location>
        <begin position="773"/>
        <end position="799"/>
    </location>
</feature>
<proteinExistence type="predicted"/>